<evidence type="ECO:0000313" key="4">
    <source>
        <dbReference type="Proteomes" id="UP001521184"/>
    </source>
</evidence>
<organism evidence="3 4">
    <name type="scientific">Diplodia intermedia</name>
    <dbReference type="NCBI Taxonomy" id="856260"/>
    <lineage>
        <taxon>Eukaryota</taxon>
        <taxon>Fungi</taxon>
        <taxon>Dikarya</taxon>
        <taxon>Ascomycota</taxon>
        <taxon>Pezizomycotina</taxon>
        <taxon>Dothideomycetes</taxon>
        <taxon>Dothideomycetes incertae sedis</taxon>
        <taxon>Botryosphaeriales</taxon>
        <taxon>Botryosphaeriaceae</taxon>
        <taxon>Diplodia</taxon>
    </lineage>
</organism>
<accession>A0ABR3T2A9</accession>
<proteinExistence type="predicted"/>
<feature type="transmembrane region" description="Helical" evidence="2">
    <location>
        <begin position="40"/>
        <end position="60"/>
    </location>
</feature>
<evidence type="ECO:0000256" key="1">
    <source>
        <dbReference type="SAM" id="MobiDB-lite"/>
    </source>
</evidence>
<evidence type="ECO:0008006" key="5">
    <source>
        <dbReference type="Google" id="ProtNLM"/>
    </source>
</evidence>
<protein>
    <recommendedName>
        <fullName evidence="5">Pentatricopeptide repeat domain-containing protein</fullName>
    </recommendedName>
</protein>
<keyword evidence="2" id="KW-0812">Transmembrane</keyword>
<evidence type="ECO:0000313" key="3">
    <source>
        <dbReference type="EMBL" id="KAL1633695.1"/>
    </source>
</evidence>
<comment type="caution">
    <text evidence="3">The sequence shown here is derived from an EMBL/GenBank/DDBJ whole genome shotgun (WGS) entry which is preliminary data.</text>
</comment>
<dbReference type="EMBL" id="JAKEKT020000149">
    <property type="protein sequence ID" value="KAL1633695.1"/>
    <property type="molecule type" value="Genomic_DNA"/>
</dbReference>
<keyword evidence="4" id="KW-1185">Reference proteome</keyword>
<name>A0ABR3T2A9_9PEZI</name>
<feature type="region of interest" description="Disordered" evidence="1">
    <location>
        <begin position="727"/>
        <end position="770"/>
    </location>
</feature>
<keyword evidence="2" id="KW-1133">Transmembrane helix</keyword>
<sequence>MQTLWSRTLRATKCTCRCHQCLSYSTAVARRSTTAFRKRLAAIPSSTIFYSAIFACAAVADGHAKQQRREKWNHAIQGAKEELGPGDADKRRPKERGSERTRDGARDKGKAEDKGKAKADWRKRKAANLIGFEGKGAEELAEWLKDAVVDVKDPQAAEDIMREKLEQLRKSGFEEAENREAELEKEDTDWTEIEEEWKDARRYTMMESGRPEWPENTGPLFDPDYFPPQSLYATDARKIEGLESRWTRRKIQTMNLSMARLVLRMVNEARLDRYPMRRKWDNVPECWLPENVLHIAMKKEASKFNYSLRIDEFLQRTKAPRQDKDVPEFKPIFGQYPYYQQDHDGFFHSKCHAMNERIFDSFERCFRGEVTIPSLIGTICEELLVSSAPPNITTYNALLLGFTRLREHNFCSMVIDSIHEVHMRPDEITCAAALSHHVLTNNPHGFTRFIQLMTGMSTTSYALMLARPSIALDHAATLYKLQNRVIRHPRSPSRLVQKVHPTPRVMSTIIAGLLKFHGLERTIDICVTLAADGWGFDTAGLTRFLHACAERRDWSAGLAVWQQLQELRQQQRQRPDGGRPLDRSTYLHMLGLCWRCDRRDVFDQVLAEADRAAGYRAGPLEKDFEKMRRRGLGVFGATEDRRQEWALRADMAAKFEAEARVLETWQQQGAASASASASAAAAAAAAARAARSSDDHPPVVASADTVVANDDGEAVMQKIVDDFAAPVEGEIDWRPPDGSAGKDGGRGGGFMSSEEREDGTECESDYRSLD</sequence>
<reference evidence="3 4" key="1">
    <citation type="journal article" date="2023" name="Plant Dis.">
        <title>First Report of Diplodia intermedia Causing Canker and Dieback Diseases on Apple Trees in Canada.</title>
        <authorList>
            <person name="Ellouze W."/>
            <person name="Ilyukhin E."/>
            <person name="Sulman M."/>
            <person name="Ali S."/>
        </authorList>
    </citation>
    <scope>NUCLEOTIDE SEQUENCE [LARGE SCALE GENOMIC DNA]</scope>
    <source>
        <strain evidence="3 4">M45-28</strain>
    </source>
</reference>
<feature type="region of interest" description="Disordered" evidence="1">
    <location>
        <begin position="69"/>
        <end position="120"/>
    </location>
</feature>
<gene>
    <name evidence="3" type="ORF">SLS58_010997</name>
</gene>
<keyword evidence="2" id="KW-0472">Membrane</keyword>
<dbReference type="Proteomes" id="UP001521184">
    <property type="component" value="Unassembled WGS sequence"/>
</dbReference>
<evidence type="ECO:0000256" key="2">
    <source>
        <dbReference type="SAM" id="Phobius"/>
    </source>
</evidence>